<protein>
    <submittedName>
        <fullName evidence="2">Uncharacterized protein</fullName>
    </submittedName>
</protein>
<organism evidence="2 3">
    <name type="scientific">Sulfobacillus harzensis</name>
    <dbReference type="NCBI Taxonomy" id="2729629"/>
    <lineage>
        <taxon>Bacteria</taxon>
        <taxon>Bacillati</taxon>
        <taxon>Bacillota</taxon>
        <taxon>Clostridia</taxon>
        <taxon>Eubacteriales</taxon>
        <taxon>Clostridiales Family XVII. Incertae Sedis</taxon>
        <taxon>Sulfobacillus</taxon>
    </lineage>
</organism>
<keyword evidence="1" id="KW-0472">Membrane</keyword>
<accession>A0A7Y0L432</accession>
<proteinExistence type="predicted"/>
<dbReference type="EMBL" id="JABBVZ010000015">
    <property type="protein sequence ID" value="NMP22035.1"/>
    <property type="molecule type" value="Genomic_DNA"/>
</dbReference>
<gene>
    <name evidence="2" type="ORF">HIJ39_06665</name>
</gene>
<dbReference type="RefSeq" id="WP_169097969.1">
    <property type="nucleotide sequence ID" value="NZ_JABBVZ010000015.1"/>
</dbReference>
<reference evidence="2 3" key="1">
    <citation type="submission" date="2020-04" db="EMBL/GenBank/DDBJ databases">
        <authorList>
            <person name="Zhang R."/>
            <person name="Schippers A."/>
        </authorList>
    </citation>
    <scope>NUCLEOTIDE SEQUENCE [LARGE SCALE GENOMIC DNA]</scope>
    <source>
        <strain evidence="2 3">DSM 109850</strain>
    </source>
</reference>
<sequence length="62" mass="6506">MRFISALFVVGAIVVGGIFTVMSVQHYIAQNHQTMFAASLTLLLVGIVGLGAVLTRGGSRKS</sequence>
<keyword evidence="1" id="KW-0812">Transmembrane</keyword>
<feature type="transmembrane region" description="Helical" evidence="1">
    <location>
        <begin position="34"/>
        <end position="54"/>
    </location>
</feature>
<dbReference type="AlphaFoldDB" id="A0A7Y0L432"/>
<evidence type="ECO:0000256" key="1">
    <source>
        <dbReference type="SAM" id="Phobius"/>
    </source>
</evidence>
<keyword evidence="1" id="KW-1133">Transmembrane helix</keyword>
<dbReference type="Proteomes" id="UP000533476">
    <property type="component" value="Unassembled WGS sequence"/>
</dbReference>
<comment type="caution">
    <text evidence="2">The sequence shown here is derived from an EMBL/GenBank/DDBJ whole genome shotgun (WGS) entry which is preliminary data.</text>
</comment>
<evidence type="ECO:0000313" key="3">
    <source>
        <dbReference type="Proteomes" id="UP000533476"/>
    </source>
</evidence>
<feature type="transmembrane region" description="Helical" evidence="1">
    <location>
        <begin position="7"/>
        <end position="28"/>
    </location>
</feature>
<keyword evidence="3" id="KW-1185">Reference proteome</keyword>
<name>A0A7Y0L432_9FIRM</name>
<evidence type="ECO:0000313" key="2">
    <source>
        <dbReference type="EMBL" id="NMP22035.1"/>
    </source>
</evidence>